<keyword evidence="5" id="KW-0809">Transit peptide</keyword>
<comment type="subcellular location">
    <subcellularLocation>
        <location evidence="1 8">Mitochondrion</location>
    </subcellularLocation>
</comment>
<protein>
    <recommendedName>
        <fullName evidence="8">Ubiquinone biosynthesis protein</fullName>
    </recommendedName>
</protein>
<dbReference type="AlphaFoldDB" id="A0A9W7XNT5"/>
<evidence type="ECO:0000256" key="5">
    <source>
        <dbReference type="ARBA" id="ARBA00022946"/>
    </source>
</evidence>
<dbReference type="GO" id="GO:0005743">
    <property type="term" value="C:mitochondrial inner membrane"/>
    <property type="evidence" value="ECO:0007669"/>
    <property type="project" value="TreeGrafter"/>
</dbReference>
<dbReference type="PANTHER" id="PTHR21427:SF19">
    <property type="entry name" value="UBIQUINONE BIOSYNTHESIS PROTEIN COQ9, MITOCHONDRIAL"/>
    <property type="match status" value="1"/>
</dbReference>
<keyword evidence="10" id="KW-0830">Ubiquinone</keyword>
<dbReference type="Pfam" id="PF08511">
    <property type="entry name" value="COQ9"/>
    <property type="match status" value="1"/>
</dbReference>
<evidence type="ECO:0000313" key="11">
    <source>
        <dbReference type="Proteomes" id="UP001145021"/>
    </source>
</evidence>
<dbReference type="PANTHER" id="PTHR21427">
    <property type="entry name" value="UBIQUINONE BIOSYNTHESIS PROTEIN COQ9, MITOCHONDRIAL"/>
    <property type="match status" value="1"/>
</dbReference>
<dbReference type="Proteomes" id="UP001145021">
    <property type="component" value="Unassembled WGS sequence"/>
</dbReference>
<evidence type="ECO:0000259" key="9">
    <source>
        <dbReference type="Pfam" id="PF08511"/>
    </source>
</evidence>
<comment type="caution">
    <text evidence="10">The sequence shown here is derived from an EMBL/GenBank/DDBJ whole genome shotgun (WGS) entry which is preliminary data.</text>
</comment>
<proteinExistence type="inferred from homology"/>
<evidence type="ECO:0000256" key="2">
    <source>
        <dbReference type="ARBA" id="ARBA00004749"/>
    </source>
</evidence>
<keyword evidence="6 8" id="KW-0446">Lipid-binding</keyword>
<dbReference type="Gene3D" id="1.10.357.10">
    <property type="entry name" value="Tetracycline Repressor, domain 2"/>
    <property type="match status" value="1"/>
</dbReference>
<dbReference type="GO" id="GO:0008289">
    <property type="term" value="F:lipid binding"/>
    <property type="evidence" value="ECO:0007669"/>
    <property type="project" value="UniProtKB-UniRule"/>
</dbReference>
<accession>A0A9W7XNT5</accession>
<keyword evidence="4 8" id="KW-0831">Ubiquinone biosynthesis</keyword>
<comment type="pathway">
    <text evidence="2 8">Cofactor biosynthesis; ubiquinone biosynthesis.</text>
</comment>
<dbReference type="InterPro" id="IPR013718">
    <property type="entry name" value="COQ9_C"/>
</dbReference>
<organism evidence="10 11">
    <name type="scientific">Coemansia asiatica</name>
    <dbReference type="NCBI Taxonomy" id="1052880"/>
    <lineage>
        <taxon>Eukaryota</taxon>
        <taxon>Fungi</taxon>
        <taxon>Fungi incertae sedis</taxon>
        <taxon>Zoopagomycota</taxon>
        <taxon>Kickxellomycotina</taxon>
        <taxon>Kickxellomycetes</taxon>
        <taxon>Kickxellales</taxon>
        <taxon>Kickxellaceae</taxon>
        <taxon>Coemansia</taxon>
    </lineage>
</organism>
<evidence type="ECO:0000256" key="3">
    <source>
        <dbReference type="ARBA" id="ARBA00010766"/>
    </source>
</evidence>
<evidence type="ECO:0000256" key="4">
    <source>
        <dbReference type="ARBA" id="ARBA00022688"/>
    </source>
</evidence>
<evidence type="ECO:0000256" key="8">
    <source>
        <dbReference type="RuleBase" id="RU366063"/>
    </source>
</evidence>
<reference evidence="10" key="1">
    <citation type="submission" date="2022-07" db="EMBL/GenBank/DDBJ databases">
        <title>Phylogenomic reconstructions and comparative analyses of Kickxellomycotina fungi.</title>
        <authorList>
            <person name="Reynolds N.K."/>
            <person name="Stajich J.E."/>
            <person name="Barry K."/>
            <person name="Grigoriev I.V."/>
            <person name="Crous P."/>
            <person name="Smith M.E."/>
        </authorList>
    </citation>
    <scope>NUCLEOTIDE SEQUENCE</scope>
    <source>
        <strain evidence="10">NBRC 105413</strain>
    </source>
</reference>
<feature type="domain" description="COQ9 C-terminal" evidence="9">
    <location>
        <begin position="154"/>
        <end position="223"/>
    </location>
</feature>
<dbReference type="InterPro" id="IPR012762">
    <property type="entry name" value="Ubiq_biosynth_COQ9"/>
</dbReference>
<evidence type="ECO:0000256" key="6">
    <source>
        <dbReference type="ARBA" id="ARBA00023121"/>
    </source>
</evidence>
<name>A0A9W7XNT5_9FUNG</name>
<comment type="similarity">
    <text evidence="3 8">Belongs to the COQ9 family.</text>
</comment>
<evidence type="ECO:0000256" key="1">
    <source>
        <dbReference type="ARBA" id="ARBA00004173"/>
    </source>
</evidence>
<comment type="function">
    <text evidence="8">Membrane-associated protein that warps the membrane surface to access and bind aromatic isoprenes with high specificity, including ubiquinone (CoQ) isoprene intermediates and presents them directly to Coq7, therefore facilitating the Coq7-mediated hydroxylase step. Participates in the biosynthesis of coenzyme Q, also named ubiquinone, an essential lipid-soluble electron transporter for aerobic cellular respiration.</text>
</comment>
<dbReference type="EMBL" id="JANBOH010000001">
    <property type="protein sequence ID" value="KAJ1648739.1"/>
    <property type="molecule type" value="Genomic_DNA"/>
</dbReference>
<evidence type="ECO:0000256" key="7">
    <source>
        <dbReference type="ARBA" id="ARBA00023128"/>
    </source>
</evidence>
<evidence type="ECO:0000313" key="10">
    <source>
        <dbReference type="EMBL" id="KAJ1648739.1"/>
    </source>
</evidence>
<gene>
    <name evidence="10" type="primary">COQ9</name>
    <name evidence="10" type="ORF">LPJ64_000058</name>
</gene>
<dbReference type="NCBIfam" id="TIGR02396">
    <property type="entry name" value="diverge_rpsU"/>
    <property type="match status" value="1"/>
</dbReference>
<keyword evidence="7 8" id="KW-0496">Mitochondrion</keyword>
<keyword evidence="11" id="KW-1185">Reference proteome</keyword>
<dbReference type="GO" id="GO:0006744">
    <property type="term" value="P:ubiquinone biosynthetic process"/>
    <property type="evidence" value="ECO:0007669"/>
    <property type="project" value="UniProtKB-UniRule"/>
</dbReference>
<sequence>MNSKTILSRTAFHRASVLIKTSPYQLRTHKKIGHRLLATSQSNKQSDFELTLLDHALTKVPEHGWTKAALAQAANDLGYSSAAHGIAEPITLISHFMDRALDNTLVEVDDQLHELPSEHQQLRLICRTRLRQTLPLVKRWPEAAAILAQPKNLPLAMSQLARMSSEFWYLTGDQATRINWYAKRSGLAAAYLASEMYMCEDGSPEHCDTWAFLDRRLEELMEMQVAGTKTLDFANQFTRNFYNILASRGFISRN</sequence>